<comment type="subcellular location">
    <subcellularLocation>
        <location evidence="1">Membrane</location>
        <topology evidence="1">Multi-pass membrane protein</topology>
    </subcellularLocation>
</comment>
<sequence length="313" mass="35190">MYLLLNYRHNGIFFTHTYIILPACLALASATLLLASGGLGIWVSLRKSALLQGVVSVCVYLCVSEYNNMYVFLLFIAHASSTVWDTAYMLPWFWAFQFVYLLVVVFCLEATAAALAYVNAGKVDSELAPFSSVFQRYTGRCQDPYSDAVDATQKELQCCGIYDYRDWLATPWFNHSGRGSVPHSCCNYTYHTCNGTLELPGLLYPKVYTHTHTHTPALALCGDPKVCRYTSGQHLIPERCHSPYPVCVLSQGCQVKLEEALLFVLHLIIWSSLAVALVETVGFVSMAQLMREQPLLEYGILDREYGILDREWA</sequence>
<keyword evidence="3 5" id="KW-1133">Transmembrane helix</keyword>
<evidence type="ECO:0000256" key="2">
    <source>
        <dbReference type="ARBA" id="ARBA00022692"/>
    </source>
</evidence>
<reference evidence="6" key="2">
    <citation type="submission" date="2025-09" db="UniProtKB">
        <authorList>
            <consortium name="Ensembl"/>
        </authorList>
    </citation>
    <scope>IDENTIFICATION</scope>
</reference>
<dbReference type="PANTHER" id="PTHR19282">
    <property type="entry name" value="TETRASPANIN"/>
    <property type="match status" value="1"/>
</dbReference>
<feature type="transmembrane region" description="Helical" evidence="5">
    <location>
        <begin position="260"/>
        <end position="286"/>
    </location>
</feature>
<organism evidence="6 7">
    <name type="scientific">Oncorhynchus kisutch</name>
    <name type="common">Coho salmon</name>
    <name type="synonym">Salmo kisutch</name>
    <dbReference type="NCBI Taxonomy" id="8019"/>
    <lineage>
        <taxon>Eukaryota</taxon>
        <taxon>Metazoa</taxon>
        <taxon>Chordata</taxon>
        <taxon>Craniata</taxon>
        <taxon>Vertebrata</taxon>
        <taxon>Euteleostomi</taxon>
        <taxon>Actinopterygii</taxon>
        <taxon>Neopterygii</taxon>
        <taxon>Teleostei</taxon>
        <taxon>Protacanthopterygii</taxon>
        <taxon>Salmoniformes</taxon>
        <taxon>Salmonidae</taxon>
        <taxon>Salmoninae</taxon>
        <taxon>Oncorhynchus</taxon>
    </lineage>
</organism>
<dbReference type="Proteomes" id="UP000694557">
    <property type="component" value="Unassembled WGS sequence"/>
</dbReference>
<evidence type="ECO:0000256" key="3">
    <source>
        <dbReference type="ARBA" id="ARBA00022989"/>
    </source>
</evidence>
<proteinExistence type="predicted"/>
<dbReference type="AlphaFoldDB" id="A0A8C7GLZ2"/>
<keyword evidence="2 5" id="KW-0812">Transmembrane</keyword>
<dbReference type="PANTHER" id="PTHR19282:SF477">
    <property type="entry name" value="TETRASPANIN"/>
    <property type="match status" value="1"/>
</dbReference>
<name>A0A8C7GLZ2_ONCKI</name>
<gene>
    <name evidence="6" type="primary">tspan37</name>
</gene>
<evidence type="ECO:0000256" key="5">
    <source>
        <dbReference type="SAM" id="Phobius"/>
    </source>
</evidence>
<dbReference type="GeneTree" id="ENSGT00940000154954"/>
<keyword evidence="4 5" id="KW-0472">Membrane</keyword>
<dbReference type="GO" id="GO:0005886">
    <property type="term" value="C:plasma membrane"/>
    <property type="evidence" value="ECO:0007669"/>
    <property type="project" value="TreeGrafter"/>
</dbReference>
<feature type="transmembrane region" description="Helical" evidence="5">
    <location>
        <begin position="20"/>
        <end position="45"/>
    </location>
</feature>
<dbReference type="InterPro" id="IPR008952">
    <property type="entry name" value="Tetraspanin_EC2_sf"/>
</dbReference>
<dbReference type="Ensembl" id="ENSOKIT00005047699.1">
    <property type="protein sequence ID" value="ENSOKIP00005045288.1"/>
    <property type="gene ID" value="ENSOKIG00005019069.1"/>
</dbReference>
<dbReference type="Pfam" id="PF00335">
    <property type="entry name" value="Tetraspanin"/>
    <property type="match status" value="1"/>
</dbReference>
<evidence type="ECO:0000313" key="7">
    <source>
        <dbReference type="Proteomes" id="UP000694557"/>
    </source>
</evidence>
<accession>A0A8C7GLZ2</accession>
<feature type="transmembrane region" description="Helical" evidence="5">
    <location>
        <begin position="57"/>
        <end position="80"/>
    </location>
</feature>
<dbReference type="InterPro" id="IPR018499">
    <property type="entry name" value="Tetraspanin/Peripherin"/>
</dbReference>
<evidence type="ECO:0000256" key="1">
    <source>
        <dbReference type="ARBA" id="ARBA00004141"/>
    </source>
</evidence>
<dbReference type="Gene3D" id="1.10.1450.10">
    <property type="entry name" value="Tetraspanin"/>
    <property type="match status" value="1"/>
</dbReference>
<dbReference type="SUPFAM" id="SSF48652">
    <property type="entry name" value="Tetraspanin"/>
    <property type="match status" value="1"/>
</dbReference>
<keyword evidence="7" id="KW-1185">Reference proteome</keyword>
<evidence type="ECO:0000313" key="6">
    <source>
        <dbReference type="Ensembl" id="ENSOKIP00005045288.1"/>
    </source>
</evidence>
<evidence type="ECO:0000256" key="4">
    <source>
        <dbReference type="ARBA" id="ARBA00023136"/>
    </source>
</evidence>
<feature type="transmembrane region" description="Helical" evidence="5">
    <location>
        <begin position="92"/>
        <end position="118"/>
    </location>
</feature>
<protein>
    <submittedName>
        <fullName evidence="6">Tetraspanin 37</fullName>
    </submittedName>
</protein>
<reference evidence="6" key="1">
    <citation type="submission" date="2025-08" db="UniProtKB">
        <authorList>
            <consortium name="Ensembl"/>
        </authorList>
    </citation>
    <scope>IDENTIFICATION</scope>
</reference>